<feature type="DNA-binding region" description="H-T-H motif" evidence="2">
    <location>
        <begin position="34"/>
        <end position="53"/>
    </location>
</feature>
<dbReference type="AlphaFoldDB" id="A0A1T4Y8T7"/>
<keyword evidence="1 2" id="KW-0238">DNA-binding</keyword>
<accession>A0A1T4Y8T7</accession>
<reference evidence="6" key="1">
    <citation type="submission" date="2017-02" db="EMBL/GenBank/DDBJ databases">
        <authorList>
            <person name="Varghese N."/>
            <person name="Submissions S."/>
        </authorList>
    </citation>
    <scope>NUCLEOTIDE SEQUENCE [LARGE SCALE GENOMIC DNA]</scope>
    <source>
        <strain evidence="6">USBA 833</strain>
    </source>
</reference>
<gene>
    <name evidence="5" type="ORF">SAMN05443428_1289</name>
</gene>
<evidence type="ECO:0000256" key="2">
    <source>
        <dbReference type="PROSITE-ProRule" id="PRU00335"/>
    </source>
</evidence>
<dbReference type="SUPFAM" id="SSF48498">
    <property type="entry name" value="Tetracyclin repressor-like, C-terminal domain"/>
    <property type="match status" value="1"/>
</dbReference>
<dbReference type="GO" id="GO:0003677">
    <property type="term" value="F:DNA binding"/>
    <property type="evidence" value="ECO:0007669"/>
    <property type="project" value="UniProtKB-UniRule"/>
</dbReference>
<organism evidence="5 6">
    <name type="scientific">Caloramator quimbayensis</name>
    <dbReference type="NCBI Taxonomy" id="1147123"/>
    <lineage>
        <taxon>Bacteria</taxon>
        <taxon>Bacillati</taxon>
        <taxon>Bacillota</taxon>
        <taxon>Clostridia</taxon>
        <taxon>Eubacteriales</taxon>
        <taxon>Clostridiaceae</taxon>
        <taxon>Caloramator</taxon>
    </lineage>
</organism>
<dbReference type="Gene3D" id="1.10.357.10">
    <property type="entry name" value="Tetracycline Repressor, domain 2"/>
    <property type="match status" value="1"/>
</dbReference>
<evidence type="ECO:0000256" key="1">
    <source>
        <dbReference type="ARBA" id="ARBA00023125"/>
    </source>
</evidence>
<dbReference type="PRINTS" id="PR00455">
    <property type="entry name" value="HTHTETR"/>
</dbReference>
<keyword evidence="6" id="KW-1185">Reference proteome</keyword>
<feature type="transmembrane region" description="Helical" evidence="3">
    <location>
        <begin position="153"/>
        <end position="170"/>
    </location>
</feature>
<dbReference type="InterPro" id="IPR050624">
    <property type="entry name" value="HTH-type_Tx_Regulator"/>
</dbReference>
<proteinExistence type="predicted"/>
<dbReference type="SUPFAM" id="SSF46689">
    <property type="entry name" value="Homeodomain-like"/>
    <property type="match status" value="1"/>
</dbReference>
<sequence length="197" mass="22975">MEISRRERKKIKTKSDILRAARHLFEEKGYDDVLIEDITERSDVSKGTFFNYFNSKEGLLKAIAEEEVDDIQELYENEGQNFKSCRDRIKLIMKRLLDDSIPYMHLTGRVVFSTIINSNEDVSPFYTINEMIDSLVQEGQMCGEFSKEYPSKYIVTAILGAYYGLIFTWFEHKKETIGWSELECILDAVFKGFNISI</sequence>
<dbReference type="Proteomes" id="UP000190105">
    <property type="component" value="Unassembled WGS sequence"/>
</dbReference>
<keyword evidence="3" id="KW-0812">Transmembrane</keyword>
<protein>
    <submittedName>
        <fullName evidence="5">Transcriptional regulator, TetR family</fullName>
    </submittedName>
</protein>
<dbReference type="PANTHER" id="PTHR43479:SF11">
    <property type="entry name" value="ACREF_ENVCD OPERON REPRESSOR-RELATED"/>
    <property type="match status" value="1"/>
</dbReference>
<dbReference type="PANTHER" id="PTHR43479">
    <property type="entry name" value="ACREF/ENVCD OPERON REPRESSOR-RELATED"/>
    <property type="match status" value="1"/>
</dbReference>
<dbReference type="OrthoDB" id="494991at2"/>
<dbReference type="EMBL" id="FUYH01000028">
    <property type="protein sequence ID" value="SKA98264.1"/>
    <property type="molecule type" value="Genomic_DNA"/>
</dbReference>
<dbReference type="InterPro" id="IPR036271">
    <property type="entry name" value="Tet_transcr_reg_TetR-rel_C_sf"/>
</dbReference>
<dbReference type="STRING" id="1147123.SAMN05443428_1289"/>
<dbReference type="Pfam" id="PF00440">
    <property type="entry name" value="TetR_N"/>
    <property type="match status" value="1"/>
</dbReference>
<name>A0A1T4Y8T7_9CLOT</name>
<keyword evidence="3" id="KW-0472">Membrane</keyword>
<evidence type="ECO:0000313" key="5">
    <source>
        <dbReference type="EMBL" id="SKA98264.1"/>
    </source>
</evidence>
<dbReference type="InterPro" id="IPR001647">
    <property type="entry name" value="HTH_TetR"/>
</dbReference>
<evidence type="ECO:0000313" key="6">
    <source>
        <dbReference type="Proteomes" id="UP000190105"/>
    </source>
</evidence>
<evidence type="ECO:0000259" key="4">
    <source>
        <dbReference type="PROSITE" id="PS50977"/>
    </source>
</evidence>
<dbReference type="PROSITE" id="PS50977">
    <property type="entry name" value="HTH_TETR_2"/>
    <property type="match status" value="1"/>
</dbReference>
<evidence type="ECO:0000256" key="3">
    <source>
        <dbReference type="SAM" id="Phobius"/>
    </source>
</evidence>
<dbReference type="InterPro" id="IPR009057">
    <property type="entry name" value="Homeodomain-like_sf"/>
</dbReference>
<dbReference type="RefSeq" id="WP_078697535.1">
    <property type="nucleotide sequence ID" value="NZ_FUYH01000028.1"/>
</dbReference>
<feature type="domain" description="HTH tetR-type" evidence="4">
    <location>
        <begin position="11"/>
        <end position="71"/>
    </location>
</feature>
<keyword evidence="3" id="KW-1133">Transmembrane helix</keyword>